<dbReference type="PANTHER" id="PTHR43477">
    <property type="entry name" value="DIHYDROANTICAPSIN 7-DEHYDROGENASE"/>
    <property type="match status" value="1"/>
</dbReference>
<comment type="similarity">
    <text evidence="1">Belongs to the short-chain dehydrogenases/reductases (SDR) family.</text>
</comment>
<evidence type="ECO:0000256" key="1">
    <source>
        <dbReference type="ARBA" id="ARBA00006484"/>
    </source>
</evidence>
<organism evidence="3 4">
    <name type="scientific">Enterocloster hominis</name>
    <name type="common">ex Hitch et al. 2024</name>
    <dbReference type="NCBI Taxonomy" id="1917870"/>
    <lineage>
        <taxon>Bacteria</taxon>
        <taxon>Bacillati</taxon>
        <taxon>Bacillota</taxon>
        <taxon>Clostridia</taxon>
        <taxon>Lachnospirales</taxon>
        <taxon>Lachnospiraceae</taxon>
        <taxon>Enterocloster</taxon>
    </lineage>
</organism>
<protein>
    <submittedName>
        <fullName evidence="3">SDR family oxidoreductase</fullName>
    </submittedName>
</protein>
<dbReference type="InterPro" id="IPR002347">
    <property type="entry name" value="SDR_fam"/>
</dbReference>
<dbReference type="InterPro" id="IPR036291">
    <property type="entry name" value="NAD(P)-bd_dom_sf"/>
</dbReference>
<sequence>MRLEHKMVAVTDGRTAVGRECITMLCREKAGILIFMHGEPMDQALKEELDTCHAAYMVTDAGLSDREALKQAVREAEEALGPAYGVIYNYFTVVEGSVSNLTGEQFEKNYKENIQSAMTAAQVFGAAMDSEINGKLIFIGSIHDDKPSGAYPLFSMAMGAVKNLSREAALGLGVKNVCSVFVELGPIKEDVFAPKSSYTTLYEGYQYKIPSGTVGSASDTAQLCGFLLDSRCRYVNGTEIRMDGGLLLHYIDEKANHRGLMRG</sequence>
<proteinExistence type="inferred from homology"/>
<name>A0ABV1D5N2_9FIRM</name>
<dbReference type="InterPro" id="IPR051122">
    <property type="entry name" value="SDR_DHRS6-like"/>
</dbReference>
<dbReference type="Pfam" id="PF13561">
    <property type="entry name" value="adh_short_C2"/>
    <property type="match status" value="1"/>
</dbReference>
<keyword evidence="2" id="KW-0560">Oxidoreductase</keyword>
<dbReference type="PRINTS" id="PR00081">
    <property type="entry name" value="GDHRDH"/>
</dbReference>
<comment type="caution">
    <text evidence="3">The sequence shown here is derived from an EMBL/GenBank/DDBJ whole genome shotgun (WGS) entry which is preliminary data.</text>
</comment>
<dbReference type="EMBL" id="JBBMFM010000039">
    <property type="protein sequence ID" value="MEQ2425707.1"/>
    <property type="molecule type" value="Genomic_DNA"/>
</dbReference>
<evidence type="ECO:0000313" key="4">
    <source>
        <dbReference type="Proteomes" id="UP001454086"/>
    </source>
</evidence>
<dbReference type="SUPFAM" id="SSF51735">
    <property type="entry name" value="NAD(P)-binding Rossmann-fold domains"/>
    <property type="match status" value="1"/>
</dbReference>
<evidence type="ECO:0000256" key="2">
    <source>
        <dbReference type="ARBA" id="ARBA00023002"/>
    </source>
</evidence>
<dbReference type="PANTHER" id="PTHR43477:SF1">
    <property type="entry name" value="DIHYDROANTICAPSIN 7-DEHYDROGENASE"/>
    <property type="match status" value="1"/>
</dbReference>
<dbReference type="Gene3D" id="3.40.50.720">
    <property type="entry name" value="NAD(P)-binding Rossmann-like Domain"/>
    <property type="match status" value="1"/>
</dbReference>
<evidence type="ECO:0000313" key="3">
    <source>
        <dbReference type="EMBL" id="MEQ2425707.1"/>
    </source>
</evidence>
<gene>
    <name evidence="3" type="ORF">WMQ36_12025</name>
</gene>
<reference evidence="3 4" key="1">
    <citation type="submission" date="2024-03" db="EMBL/GenBank/DDBJ databases">
        <title>Human intestinal bacterial collection.</title>
        <authorList>
            <person name="Pauvert C."/>
            <person name="Hitch T.C.A."/>
            <person name="Clavel T."/>
        </authorList>
    </citation>
    <scope>NUCLEOTIDE SEQUENCE [LARGE SCALE GENOMIC DNA]</scope>
    <source>
        <strain evidence="3 4">CLA-SR-H021</strain>
    </source>
</reference>
<keyword evidence="4" id="KW-1185">Reference proteome</keyword>
<dbReference type="RefSeq" id="WP_008726010.1">
    <property type="nucleotide sequence ID" value="NZ_JBBMFM010000039.1"/>
</dbReference>
<accession>A0ABV1D5N2</accession>
<dbReference type="Proteomes" id="UP001454086">
    <property type="component" value="Unassembled WGS sequence"/>
</dbReference>